<keyword evidence="3" id="KW-0285">Flavoprotein</keyword>
<gene>
    <name evidence="7" type="ORF">BCV69DRAFT_280853</name>
</gene>
<comment type="similarity">
    <text evidence="2">Belongs to the oxygen-dependent FAD-linked oxidoreductase family.</text>
</comment>
<dbReference type="InterPro" id="IPR006093">
    <property type="entry name" value="Oxy_OxRdtase_FAD_BS"/>
</dbReference>
<dbReference type="InterPro" id="IPR050416">
    <property type="entry name" value="FAD-linked_Oxidoreductase"/>
</dbReference>
<evidence type="ECO:0000256" key="2">
    <source>
        <dbReference type="ARBA" id="ARBA00005466"/>
    </source>
</evidence>
<dbReference type="PROSITE" id="PS00862">
    <property type="entry name" value="OX2_COVAL_FAD"/>
    <property type="match status" value="1"/>
</dbReference>
<evidence type="ECO:0000313" key="8">
    <source>
        <dbReference type="Proteomes" id="UP000245942"/>
    </source>
</evidence>
<dbReference type="Gene3D" id="3.30.465.10">
    <property type="match status" value="1"/>
</dbReference>
<dbReference type="PROSITE" id="PS51387">
    <property type="entry name" value="FAD_PCMH"/>
    <property type="match status" value="1"/>
</dbReference>
<dbReference type="GeneID" id="37013493"/>
<dbReference type="SUPFAM" id="SSF56176">
    <property type="entry name" value="FAD-binding/transporter-associated domain-like"/>
    <property type="match status" value="1"/>
</dbReference>
<evidence type="ECO:0000256" key="5">
    <source>
        <dbReference type="ARBA" id="ARBA00023002"/>
    </source>
</evidence>
<keyword evidence="4" id="KW-0274">FAD</keyword>
<dbReference type="RefSeq" id="XP_025350406.1">
    <property type="nucleotide sequence ID" value="XM_025491759.1"/>
</dbReference>
<dbReference type="InterPro" id="IPR006094">
    <property type="entry name" value="Oxid_FAD_bind_N"/>
</dbReference>
<evidence type="ECO:0000313" key="7">
    <source>
        <dbReference type="EMBL" id="PWN23246.1"/>
    </source>
</evidence>
<evidence type="ECO:0000259" key="6">
    <source>
        <dbReference type="PROSITE" id="PS51387"/>
    </source>
</evidence>
<comment type="cofactor">
    <cofactor evidence="1">
        <name>FAD</name>
        <dbReference type="ChEBI" id="CHEBI:57692"/>
    </cofactor>
</comment>
<dbReference type="InterPro" id="IPR036318">
    <property type="entry name" value="FAD-bd_PCMH-like_sf"/>
</dbReference>
<dbReference type="GO" id="GO:0071949">
    <property type="term" value="F:FAD binding"/>
    <property type="evidence" value="ECO:0007669"/>
    <property type="project" value="InterPro"/>
</dbReference>
<dbReference type="InterPro" id="IPR016166">
    <property type="entry name" value="FAD-bd_PCMH"/>
</dbReference>
<proteinExistence type="inferred from homology"/>
<dbReference type="InterPro" id="IPR016167">
    <property type="entry name" value="FAD-bd_PCMH_sub1"/>
</dbReference>
<feature type="domain" description="FAD-binding PCMH-type" evidence="6">
    <location>
        <begin position="125"/>
        <end position="307"/>
    </location>
</feature>
<keyword evidence="8" id="KW-1185">Reference proteome</keyword>
<dbReference type="AlphaFoldDB" id="A0A316UDG4"/>
<dbReference type="OrthoDB" id="415825at2759"/>
<dbReference type="EMBL" id="KZ819322">
    <property type="protein sequence ID" value="PWN23246.1"/>
    <property type="molecule type" value="Genomic_DNA"/>
</dbReference>
<dbReference type="PANTHER" id="PTHR42973">
    <property type="entry name" value="BINDING OXIDOREDUCTASE, PUTATIVE (AFU_ORTHOLOGUE AFUA_1G17690)-RELATED"/>
    <property type="match status" value="1"/>
</dbReference>
<name>A0A316UDG4_9BASI</name>
<evidence type="ECO:0000256" key="1">
    <source>
        <dbReference type="ARBA" id="ARBA00001974"/>
    </source>
</evidence>
<keyword evidence="5" id="KW-0560">Oxidoreductase</keyword>
<sequence length="701" mass="78416">MPSTSLRTRSQSPCKERRRTITISSLAFWLILGTSLLPLVHSVPNFLPSPEEQLVLPRGWERGTPPEDALSELTRRRYSHKHDHPGPSQLHQCLKTAGADWDLTSPFLNGTDNYWEAAQSDNLRFHYHPDAIVYPRSAHDVARAIHCARENGNVPVTARSGGHSFIGLGTGGEDGHLVVDLKYFNHVDVARNGKTANIGPAARLGDVILGLWGNRGELKKAIPHGTCPVVGVGGHALCGGFGPTSRKWGLTTDAFVEATVVLANSTIITVHRKDKENTPKGQLLKALRGTGAQFGIVTNFKFETHDASGRWTFLEYRWSPSIKSGDDIARIIAAVQGFATEPKSHLPRELGFHLQISRASPSDPPGGTVAVHLRGVYMGRKAFMKHSIMSHLFMRHIPKHGAPQPDSLREEEMSYLQIMEEWDDFGVPGNKLNTQLERTRRNNFLARTQLTVGQRGFSDKTLRNITHMLFDENLRHIGRSSSESDGLQQARWNWNVYMEMYGGPSPRHAAAELAHASSFPFRDGLWLIQSSVGTWGHQSLGPQAHRWLSLAEDHFQSALAADGIERRSFPCYADATLRKGEQWKHLYHGESIMRELEVTKRAVDPWNTFRSPMSIWGTQNRLPLGEKHRQEALQADKDKKAKLEKEKYAKLHPAMQMGKHHGATIKTTQTHVKGVKILHPLPRSLPWTGMGAVRLFICQVR</sequence>
<dbReference type="PANTHER" id="PTHR42973:SF39">
    <property type="entry name" value="FAD-BINDING PCMH-TYPE DOMAIN-CONTAINING PROTEIN"/>
    <property type="match status" value="1"/>
</dbReference>
<evidence type="ECO:0000256" key="4">
    <source>
        <dbReference type="ARBA" id="ARBA00022827"/>
    </source>
</evidence>
<dbReference type="Gene3D" id="3.30.43.10">
    <property type="entry name" value="Uridine Diphospho-n-acetylenolpyruvylglucosamine Reductase, domain 2"/>
    <property type="match status" value="1"/>
</dbReference>
<evidence type="ECO:0000256" key="3">
    <source>
        <dbReference type="ARBA" id="ARBA00022630"/>
    </source>
</evidence>
<reference evidence="7 8" key="1">
    <citation type="journal article" date="2018" name="Mol. Biol. Evol.">
        <title>Broad Genomic Sampling Reveals a Smut Pathogenic Ancestry of the Fungal Clade Ustilaginomycotina.</title>
        <authorList>
            <person name="Kijpornyongpan T."/>
            <person name="Mondo S.J."/>
            <person name="Barry K."/>
            <person name="Sandor L."/>
            <person name="Lee J."/>
            <person name="Lipzen A."/>
            <person name="Pangilinan J."/>
            <person name="LaButti K."/>
            <person name="Hainaut M."/>
            <person name="Henrissat B."/>
            <person name="Grigoriev I.V."/>
            <person name="Spatafora J.W."/>
            <person name="Aime M.C."/>
        </authorList>
    </citation>
    <scope>NUCLEOTIDE SEQUENCE [LARGE SCALE GENOMIC DNA]</scope>
    <source>
        <strain evidence="7 8">MCA 4718</strain>
    </source>
</reference>
<dbReference type="STRING" id="1684307.A0A316UDG4"/>
<accession>A0A316UDG4</accession>
<protein>
    <recommendedName>
        <fullName evidence="6">FAD-binding PCMH-type domain-containing protein</fullName>
    </recommendedName>
</protein>
<dbReference type="Gene3D" id="3.40.462.20">
    <property type="match status" value="1"/>
</dbReference>
<dbReference type="GO" id="GO:0016491">
    <property type="term" value="F:oxidoreductase activity"/>
    <property type="evidence" value="ECO:0007669"/>
    <property type="project" value="UniProtKB-KW"/>
</dbReference>
<organism evidence="7 8">
    <name type="scientific">Pseudomicrostroma glucosiphilum</name>
    <dbReference type="NCBI Taxonomy" id="1684307"/>
    <lineage>
        <taxon>Eukaryota</taxon>
        <taxon>Fungi</taxon>
        <taxon>Dikarya</taxon>
        <taxon>Basidiomycota</taxon>
        <taxon>Ustilaginomycotina</taxon>
        <taxon>Exobasidiomycetes</taxon>
        <taxon>Microstromatales</taxon>
        <taxon>Microstromatales incertae sedis</taxon>
        <taxon>Pseudomicrostroma</taxon>
    </lineage>
</organism>
<dbReference type="Pfam" id="PF01565">
    <property type="entry name" value="FAD_binding_4"/>
    <property type="match status" value="1"/>
</dbReference>
<dbReference type="Proteomes" id="UP000245942">
    <property type="component" value="Unassembled WGS sequence"/>
</dbReference>
<dbReference type="InterPro" id="IPR016169">
    <property type="entry name" value="FAD-bd_PCMH_sub2"/>
</dbReference>